<dbReference type="Proteomes" id="UP000492820">
    <property type="component" value="Unassembled WGS sequence"/>
</dbReference>
<reference evidence="2 3" key="1">
    <citation type="journal article" date="2013" name="Nature">
        <title>The genomes of four tapeworm species reveal adaptations to parasitism.</title>
        <authorList>
            <person name="Tsai I.J."/>
            <person name="Zarowiecki M."/>
            <person name="Holroyd N."/>
            <person name="Garciarrubio A."/>
            <person name="Sanchez-Flores A."/>
            <person name="Brooks K.L."/>
            <person name="Tracey A."/>
            <person name="Bobes R.J."/>
            <person name="Fragoso G."/>
            <person name="Sciutto E."/>
            <person name="Aslett M."/>
            <person name="Beasley H."/>
            <person name="Bennett H.M."/>
            <person name="Cai J."/>
            <person name="Camicia F."/>
            <person name="Clark R."/>
            <person name="Cucher M."/>
            <person name="De Silva N."/>
            <person name="Day T.A."/>
            <person name="Deplazes P."/>
            <person name="Estrada K."/>
            <person name="Fernandez C."/>
            <person name="Holland P.W."/>
            <person name="Hou J."/>
            <person name="Hu S."/>
            <person name="Huckvale T."/>
            <person name="Hung S.S."/>
            <person name="Kamenetzky L."/>
            <person name="Keane J.A."/>
            <person name="Kiss F."/>
            <person name="Koziol U."/>
            <person name="Lambert O."/>
            <person name="Liu K."/>
            <person name="Luo X."/>
            <person name="Luo Y."/>
            <person name="Macchiaroli N."/>
            <person name="Nichol S."/>
            <person name="Paps J."/>
            <person name="Parkinson J."/>
            <person name="Pouchkina-Stantcheva N."/>
            <person name="Riddiford N."/>
            <person name="Rosenzvit M."/>
            <person name="Salinas G."/>
            <person name="Wasmuth J.D."/>
            <person name="Zamanian M."/>
            <person name="Zheng Y."/>
            <person name="Cai X."/>
            <person name="Soberon X."/>
            <person name="Olson P.D."/>
            <person name="Laclette J.P."/>
            <person name="Brehm K."/>
            <person name="Berriman M."/>
            <person name="Garciarrubio A."/>
            <person name="Bobes R.J."/>
            <person name="Fragoso G."/>
            <person name="Sanchez-Flores A."/>
            <person name="Estrada K."/>
            <person name="Cevallos M.A."/>
            <person name="Morett E."/>
            <person name="Gonzalez V."/>
            <person name="Portillo T."/>
            <person name="Ochoa-Leyva A."/>
            <person name="Jose M.V."/>
            <person name="Sciutto E."/>
            <person name="Landa A."/>
            <person name="Jimenez L."/>
            <person name="Valdes V."/>
            <person name="Carrero J.C."/>
            <person name="Larralde C."/>
            <person name="Morales-Montor J."/>
            <person name="Limon-Lason J."/>
            <person name="Soberon X."/>
            <person name="Laclette J.P."/>
        </authorList>
    </citation>
    <scope>NUCLEOTIDE SEQUENCE [LARGE SCALE GENOMIC DNA]</scope>
</reference>
<accession>A0A068X589</accession>
<organism evidence="2">
    <name type="scientific">Echinococcus granulosus</name>
    <name type="common">Hydatid tapeworm</name>
    <dbReference type="NCBI Taxonomy" id="6210"/>
    <lineage>
        <taxon>Eukaryota</taxon>
        <taxon>Metazoa</taxon>
        <taxon>Spiralia</taxon>
        <taxon>Lophotrochozoa</taxon>
        <taxon>Platyhelminthes</taxon>
        <taxon>Cestoda</taxon>
        <taxon>Eucestoda</taxon>
        <taxon>Cyclophyllidea</taxon>
        <taxon>Taeniidae</taxon>
        <taxon>Echinococcus</taxon>
        <taxon>Echinococcus granulosus group</taxon>
    </lineage>
</organism>
<proteinExistence type="predicted"/>
<gene>
    <name evidence="2" type="ORF">EgrG_002059600</name>
</gene>
<dbReference type="AlphaFoldDB" id="A0A068X589"/>
<dbReference type="WBParaSite" id="EgrG_002059600">
    <property type="protein sequence ID" value="EgrG_002059600"/>
    <property type="gene ID" value="EgrG_002059600"/>
</dbReference>
<dbReference type="EMBL" id="LK028720">
    <property type="protein sequence ID" value="CDS25100.1"/>
    <property type="molecule type" value="Genomic_DNA"/>
</dbReference>
<reference evidence="2" key="2">
    <citation type="submission" date="2014-06" db="EMBL/GenBank/DDBJ databases">
        <authorList>
            <person name="Aslett M."/>
        </authorList>
    </citation>
    <scope>NUCLEOTIDE SEQUENCE</scope>
</reference>
<evidence type="ECO:0000256" key="1">
    <source>
        <dbReference type="SAM" id="Phobius"/>
    </source>
</evidence>
<protein>
    <submittedName>
        <fullName evidence="4">Secreted protein</fullName>
    </submittedName>
</protein>
<evidence type="ECO:0000313" key="4">
    <source>
        <dbReference type="WBParaSite" id="EgrG_002059600"/>
    </source>
</evidence>
<feature type="transmembrane region" description="Helical" evidence="1">
    <location>
        <begin position="20"/>
        <end position="39"/>
    </location>
</feature>
<sequence length="106" mass="11946">MPSDTQRWFSLSTFTNANALIITLLINLPIADTLATIALTHSDKSRTNSIPGSFQLAKCHGERSGVEQSAAEGQPSLRRLEVTELCMTRQREHHIPTTMWFRRSSY</sequence>
<keyword evidence="1" id="KW-0812">Transmembrane</keyword>
<keyword evidence="1" id="KW-1133">Transmembrane helix</keyword>
<keyword evidence="1" id="KW-0472">Membrane</keyword>
<evidence type="ECO:0000313" key="2">
    <source>
        <dbReference type="EMBL" id="CDS25100.1"/>
    </source>
</evidence>
<evidence type="ECO:0000313" key="3">
    <source>
        <dbReference type="Proteomes" id="UP000492820"/>
    </source>
</evidence>
<reference evidence="4" key="3">
    <citation type="submission" date="2020-10" db="UniProtKB">
        <authorList>
            <consortium name="WormBaseParasite"/>
        </authorList>
    </citation>
    <scope>IDENTIFICATION</scope>
</reference>
<name>A0A068X589_ECHGR</name>